<keyword evidence="4" id="KW-1185">Reference proteome</keyword>
<feature type="repeat" description="TPR" evidence="1">
    <location>
        <begin position="176"/>
        <end position="209"/>
    </location>
</feature>
<accession>A0A9N8ZQ47</accession>
<evidence type="ECO:0000313" key="3">
    <source>
        <dbReference type="EMBL" id="CAG8503146.1"/>
    </source>
</evidence>
<dbReference type="Gene3D" id="2.170.270.10">
    <property type="entry name" value="SET domain"/>
    <property type="match status" value="1"/>
</dbReference>
<dbReference type="Pfam" id="PF00856">
    <property type="entry name" value="SET"/>
    <property type="match status" value="1"/>
</dbReference>
<dbReference type="InterPro" id="IPR053209">
    <property type="entry name" value="Gramillin-biosynth_MTr"/>
</dbReference>
<dbReference type="Gene3D" id="1.25.40.10">
    <property type="entry name" value="Tetratricopeptide repeat domain"/>
    <property type="match status" value="1"/>
</dbReference>
<sequence>MDKSFRKYEKQKSILFPNDGQHFANKKANTVDVELVPKNRISISQLQIDKVHIGKFLLCRVITRCAKSTALAMVIEDPEGEAEFLALYNYIPVNKIPPKGLSVEQASRFLPISTVLAIQNPYYKVGQDAQTMLRSDNPNEIVIIKSNDKLLTQVKWKTNIELSKTSGIETSKVLSADDFRIRGNEYFGKKDFVSAFDEYSHGIKLDPQNVTLYANRSEVHFRLSQFKEALDDAETALKIDPKHLKAAIRKGKTLMHLKRYAESVNTFYTLLKDEVTREIDFGTKEWVHLGGPRLDHADYVSNAIEIKQVGEKGRGWVANNDIPQHTLLMVSKAFEIVFNQETRTCMNINFSTKIMNEATSTELLTSIVQKLRAEPTLAREIYDLYAGPESIHTASSEKISSKSMNVERIEKIIFYNAFQSEFFWKIFNQKTDHGCFGSGIWIKPSYLNHSCIDTNVHRIFLGDLMFVRAQRPIKKGEELILSYMDPVEPFEKRTKTLQQFGINCQCRLCKLGRAESNKVKQLRVKIQERFDSDTPLQFERVLLDSLIAELESIIEEFESLRPKNYDLDFSLMDVKYALSIAYHINGKFTKSITILEQLHHLAKKHNLFHISFRLSSLLAISYTLTAKVDKAKEFFKLALHEMIAPIIGNFDVSDSQIRSDVLLIAEKLNMPYINEAKLAGLMELI</sequence>
<feature type="domain" description="SET" evidence="2">
    <location>
        <begin position="302"/>
        <end position="484"/>
    </location>
</feature>
<dbReference type="AlphaFoldDB" id="A0A9N8ZQ47"/>
<dbReference type="SUPFAM" id="SSF48452">
    <property type="entry name" value="TPR-like"/>
    <property type="match status" value="1"/>
</dbReference>
<dbReference type="Pfam" id="PF13181">
    <property type="entry name" value="TPR_8"/>
    <property type="match status" value="1"/>
</dbReference>
<dbReference type="InterPro" id="IPR011990">
    <property type="entry name" value="TPR-like_helical_dom_sf"/>
</dbReference>
<comment type="caution">
    <text evidence="3">The sequence shown here is derived from an EMBL/GenBank/DDBJ whole genome shotgun (WGS) entry which is preliminary data.</text>
</comment>
<feature type="repeat" description="TPR" evidence="1">
    <location>
        <begin position="210"/>
        <end position="243"/>
    </location>
</feature>
<dbReference type="OrthoDB" id="433738at2759"/>
<gene>
    <name evidence="3" type="ORF">ALEPTO_LOCUS3587</name>
</gene>
<dbReference type="InterPro" id="IPR019734">
    <property type="entry name" value="TPR_rpt"/>
</dbReference>
<dbReference type="InterPro" id="IPR001214">
    <property type="entry name" value="SET_dom"/>
</dbReference>
<evidence type="ECO:0000313" key="4">
    <source>
        <dbReference type="Proteomes" id="UP000789508"/>
    </source>
</evidence>
<protein>
    <submittedName>
        <fullName evidence="3">14254_t:CDS:1</fullName>
    </submittedName>
</protein>
<evidence type="ECO:0000256" key="1">
    <source>
        <dbReference type="PROSITE-ProRule" id="PRU00339"/>
    </source>
</evidence>
<dbReference type="InterPro" id="IPR046341">
    <property type="entry name" value="SET_dom_sf"/>
</dbReference>
<dbReference type="EMBL" id="CAJVPS010000683">
    <property type="protein sequence ID" value="CAG8503146.1"/>
    <property type="molecule type" value="Genomic_DNA"/>
</dbReference>
<dbReference type="PROSITE" id="PS50005">
    <property type="entry name" value="TPR"/>
    <property type="match status" value="2"/>
</dbReference>
<dbReference type="CDD" id="cd20071">
    <property type="entry name" value="SET_SMYD"/>
    <property type="match status" value="1"/>
</dbReference>
<evidence type="ECO:0000259" key="2">
    <source>
        <dbReference type="PROSITE" id="PS50280"/>
    </source>
</evidence>
<proteinExistence type="predicted"/>
<dbReference type="PROSITE" id="PS50280">
    <property type="entry name" value="SET"/>
    <property type="match status" value="1"/>
</dbReference>
<dbReference type="PANTHER" id="PTHR47643:SF2">
    <property type="entry name" value="TPR DOMAIN PROTEIN (AFU_ORTHOLOGUE AFUA_5G12710)"/>
    <property type="match status" value="1"/>
</dbReference>
<dbReference type="PANTHER" id="PTHR47643">
    <property type="entry name" value="TPR DOMAIN PROTEIN (AFU_ORTHOLOGUE AFUA_5G12710)"/>
    <property type="match status" value="1"/>
</dbReference>
<organism evidence="3 4">
    <name type="scientific">Ambispora leptoticha</name>
    <dbReference type="NCBI Taxonomy" id="144679"/>
    <lineage>
        <taxon>Eukaryota</taxon>
        <taxon>Fungi</taxon>
        <taxon>Fungi incertae sedis</taxon>
        <taxon>Mucoromycota</taxon>
        <taxon>Glomeromycotina</taxon>
        <taxon>Glomeromycetes</taxon>
        <taxon>Archaeosporales</taxon>
        <taxon>Ambisporaceae</taxon>
        <taxon>Ambispora</taxon>
    </lineage>
</organism>
<name>A0A9N8ZQ47_9GLOM</name>
<reference evidence="3" key="1">
    <citation type="submission" date="2021-06" db="EMBL/GenBank/DDBJ databases">
        <authorList>
            <person name="Kallberg Y."/>
            <person name="Tangrot J."/>
            <person name="Rosling A."/>
        </authorList>
    </citation>
    <scope>NUCLEOTIDE SEQUENCE</scope>
    <source>
        <strain evidence="3">FL130A</strain>
    </source>
</reference>
<dbReference type="Proteomes" id="UP000789508">
    <property type="component" value="Unassembled WGS sequence"/>
</dbReference>
<dbReference type="SMART" id="SM00028">
    <property type="entry name" value="TPR"/>
    <property type="match status" value="4"/>
</dbReference>
<dbReference type="SUPFAM" id="SSF82199">
    <property type="entry name" value="SET domain"/>
    <property type="match status" value="1"/>
</dbReference>
<keyword evidence="1" id="KW-0802">TPR repeat</keyword>